<dbReference type="OrthoDB" id="735591at2759"/>
<sequence>MVYSTEVALPNVDVKNGGKLIVVSHEELGMLKEVGLSGAVVKLEKNAMYAPQYLPDSAFQVYYIVKGSGRVQIVGINGQNVLDETVQAGELFVVPKFFVVSAIAGVEGMEWFSMFTIQK</sequence>
<evidence type="ECO:0000256" key="1">
    <source>
        <dbReference type="ARBA" id="ARBA00007178"/>
    </source>
</evidence>
<dbReference type="Gene3D" id="2.60.120.10">
    <property type="entry name" value="Jelly Rolls"/>
    <property type="match status" value="1"/>
</dbReference>
<evidence type="ECO:0000259" key="5">
    <source>
        <dbReference type="SMART" id="SM00835"/>
    </source>
</evidence>
<keyword evidence="2" id="KW-0758">Storage protein</keyword>
<dbReference type="PANTHER" id="PTHR31189:SF45">
    <property type="entry name" value="OS09G0552500 PROTEIN"/>
    <property type="match status" value="1"/>
</dbReference>
<keyword evidence="4" id="KW-1015">Disulfide bond</keyword>
<dbReference type="InterPro" id="IPR006044">
    <property type="entry name" value="11S_seedstore_pln"/>
</dbReference>
<dbReference type="AlphaFoldDB" id="A0A7J6X5S3"/>
<keyword evidence="3" id="KW-0708">Seed storage protein</keyword>
<organism evidence="6 7">
    <name type="scientific">Thalictrum thalictroides</name>
    <name type="common">Rue-anemone</name>
    <name type="synonym">Anemone thalictroides</name>
    <dbReference type="NCBI Taxonomy" id="46969"/>
    <lineage>
        <taxon>Eukaryota</taxon>
        <taxon>Viridiplantae</taxon>
        <taxon>Streptophyta</taxon>
        <taxon>Embryophyta</taxon>
        <taxon>Tracheophyta</taxon>
        <taxon>Spermatophyta</taxon>
        <taxon>Magnoliopsida</taxon>
        <taxon>Ranunculales</taxon>
        <taxon>Ranunculaceae</taxon>
        <taxon>Thalictroideae</taxon>
        <taxon>Thalictrum</taxon>
    </lineage>
</organism>
<dbReference type="PRINTS" id="PR00439">
    <property type="entry name" value="11SGLOBULIN"/>
</dbReference>
<name>A0A7J6X5S3_THATH</name>
<dbReference type="EMBL" id="JABWDY010005750">
    <property type="protein sequence ID" value="KAF5204185.1"/>
    <property type="molecule type" value="Genomic_DNA"/>
</dbReference>
<evidence type="ECO:0000256" key="4">
    <source>
        <dbReference type="ARBA" id="ARBA00023157"/>
    </source>
</evidence>
<comment type="similarity">
    <text evidence="1">Belongs to the 11S seed storage protein (globulins) family.</text>
</comment>
<evidence type="ECO:0000313" key="7">
    <source>
        <dbReference type="Proteomes" id="UP000554482"/>
    </source>
</evidence>
<keyword evidence="7" id="KW-1185">Reference proteome</keyword>
<feature type="domain" description="Cupin type-1" evidence="5">
    <location>
        <begin position="10"/>
        <end position="118"/>
    </location>
</feature>
<dbReference type="GO" id="GO:0045735">
    <property type="term" value="F:nutrient reservoir activity"/>
    <property type="evidence" value="ECO:0007669"/>
    <property type="project" value="UniProtKB-KW"/>
</dbReference>
<evidence type="ECO:0000256" key="3">
    <source>
        <dbReference type="ARBA" id="ARBA00023129"/>
    </source>
</evidence>
<gene>
    <name evidence="6" type="ORF">FRX31_006228</name>
</gene>
<comment type="caution">
    <text evidence="6">The sequence shown here is derived from an EMBL/GenBank/DDBJ whole genome shotgun (WGS) entry which is preliminary data.</text>
</comment>
<evidence type="ECO:0000313" key="6">
    <source>
        <dbReference type="EMBL" id="KAF5204185.1"/>
    </source>
</evidence>
<dbReference type="SUPFAM" id="SSF51182">
    <property type="entry name" value="RmlC-like cupins"/>
    <property type="match status" value="1"/>
</dbReference>
<dbReference type="Proteomes" id="UP000554482">
    <property type="component" value="Unassembled WGS sequence"/>
</dbReference>
<dbReference type="InterPro" id="IPR011051">
    <property type="entry name" value="RmlC_Cupin_sf"/>
</dbReference>
<reference evidence="6 7" key="1">
    <citation type="submission" date="2020-06" db="EMBL/GenBank/DDBJ databases">
        <title>Transcriptomic and genomic resources for Thalictrum thalictroides and T. hernandezii: Facilitating candidate gene discovery in an emerging model plant lineage.</title>
        <authorList>
            <person name="Arias T."/>
            <person name="Riano-Pachon D.M."/>
            <person name="Di Stilio V.S."/>
        </authorList>
    </citation>
    <scope>NUCLEOTIDE SEQUENCE [LARGE SCALE GENOMIC DNA]</scope>
    <source>
        <strain evidence="7">cv. WT478/WT964</strain>
        <tissue evidence="6">Leaves</tissue>
    </source>
</reference>
<dbReference type="Pfam" id="PF00190">
    <property type="entry name" value="Cupin_1"/>
    <property type="match status" value="1"/>
</dbReference>
<dbReference type="PANTHER" id="PTHR31189">
    <property type="entry name" value="OS03G0336100 PROTEIN-RELATED"/>
    <property type="match status" value="1"/>
</dbReference>
<dbReference type="InterPro" id="IPR014710">
    <property type="entry name" value="RmlC-like_jellyroll"/>
</dbReference>
<dbReference type="SMART" id="SM00835">
    <property type="entry name" value="Cupin_1"/>
    <property type="match status" value="1"/>
</dbReference>
<accession>A0A7J6X5S3</accession>
<dbReference type="InterPro" id="IPR050253">
    <property type="entry name" value="Seed_Storage-Functional"/>
</dbReference>
<dbReference type="InterPro" id="IPR006045">
    <property type="entry name" value="Cupin_1"/>
</dbReference>
<proteinExistence type="inferred from homology"/>
<evidence type="ECO:0000256" key="2">
    <source>
        <dbReference type="ARBA" id="ARBA00022761"/>
    </source>
</evidence>
<protein>
    <submittedName>
        <fullName evidence="6">Rmlc-like cupins superfamily protein</fullName>
    </submittedName>
</protein>